<feature type="region of interest" description="Disordered" evidence="1">
    <location>
        <begin position="100"/>
        <end position="125"/>
    </location>
</feature>
<dbReference type="HOGENOM" id="CLU_1365945_0_0_1"/>
<dbReference type="OrthoDB" id="2526979at2759"/>
<reference evidence="2 3" key="1">
    <citation type="submission" date="2014-04" db="EMBL/GenBank/DDBJ databases">
        <title>Evolutionary Origins and Diversification of the Mycorrhizal Mutualists.</title>
        <authorList>
            <consortium name="DOE Joint Genome Institute"/>
            <consortium name="Mycorrhizal Genomics Consortium"/>
            <person name="Kohler A."/>
            <person name="Kuo A."/>
            <person name="Nagy L.G."/>
            <person name="Floudas D."/>
            <person name="Copeland A."/>
            <person name="Barry K.W."/>
            <person name="Cichocki N."/>
            <person name="Veneault-Fourrey C."/>
            <person name="LaButti K."/>
            <person name="Lindquist E.A."/>
            <person name="Lipzen A."/>
            <person name="Lundell T."/>
            <person name="Morin E."/>
            <person name="Murat C."/>
            <person name="Riley R."/>
            <person name="Ohm R."/>
            <person name="Sun H."/>
            <person name="Tunlid A."/>
            <person name="Henrissat B."/>
            <person name="Grigoriev I.V."/>
            <person name="Hibbett D.S."/>
            <person name="Martin F."/>
        </authorList>
    </citation>
    <scope>NUCLEOTIDE SEQUENCE [LARGE SCALE GENOMIC DNA]</scope>
    <source>
        <strain evidence="2 3">Koide BX008</strain>
    </source>
</reference>
<gene>
    <name evidence="2" type="ORF">M378DRAFT_158994</name>
</gene>
<sequence>MPPKFPSLLASHPMVQPTCMNRDTKRRRRLTSYSIKSHYITLDPRKTATTELTRGPIHDIGYVAAIPTTSAMAFLSSIYCSDELLHHPGAQDGIRVGSLIRSPTSSSRTSSCSTIDRSPMSYSGPKSDSVHKNLLIEFEEQSKFLCQTLLCSSCGKSGANFPKCGKCEKAWCSRDCRLKAKSTHECARQKFRDNLRADSY</sequence>
<dbReference type="AlphaFoldDB" id="A0A0C2TL33"/>
<keyword evidence="3" id="KW-1185">Reference proteome</keyword>
<dbReference type="InParanoid" id="A0A0C2TL33"/>
<accession>A0A0C2TL33</accession>
<proteinExistence type="predicted"/>
<evidence type="ECO:0000313" key="2">
    <source>
        <dbReference type="EMBL" id="KIL67804.1"/>
    </source>
</evidence>
<evidence type="ECO:0000256" key="1">
    <source>
        <dbReference type="SAM" id="MobiDB-lite"/>
    </source>
</evidence>
<feature type="compositionally biased region" description="Low complexity" evidence="1">
    <location>
        <begin position="100"/>
        <end position="118"/>
    </location>
</feature>
<dbReference type="STRING" id="946122.A0A0C2TL33"/>
<protein>
    <submittedName>
        <fullName evidence="2">Uncharacterized protein</fullName>
    </submittedName>
</protein>
<evidence type="ECO:0000313" key="3">
    <source>
        <dbReference type="Proteomes" id="UP000054549"/>
    </source>
</evidence>
<dbReference type="EMBL" id="KN818230">
    <property type="protein sequence ID" value="KIL67804.1"/>
    <property type="molecule type" value="Genomic_DNA"/>
</dbReference>
<name>A0A0C2TL33_AMAMK</name>
<dbReference type="Proteomes" id="UP000054549">
    <property type="component" value="Unassembled WGS sequence"/>
</dbReference>
<organism evidence="2 3">
    <name type="scientific">Amanita muscaria (strain Koide BX008)</name>
    <dbReference type="NCBI Taxonomy" id="946122"/>
    <lineage>
        <taxon>Eukaryota</taxon>
        <taxon>Fungi</taxon>
        <taxon>Dikarya</taxon>
        <taxon>Basidiomycota</taxon>
        <taxon>Agaricomycotina</taxon>
        <taxon>Agaricomycetes</taxon>
        <taxon>Agaricomycetidae</taxon>
        <taxon>Agaricales</taxon>
        <taxon>Pluteineae</taxon>
        <taxon>Amanitaceae</taxon>
        <taxon>Amanita</taxon>
    </lineage>
</organism>